<feature type="region of interest" description="Disordered" evidence="1">
    <location>
        <begin position="78"/>
        <end position="101"/>
    </location>
</feature>
<reference evidence="2" key="1">
    <citation type="submission" date="2022-10" db="EMBL/GenBank/DDBJ databases">
        <authorList>
            <person name="Hyden B.L."/>
            <person name="Feng K."/>
            <person name="Yates T."/>
            <person name="Jawdy S."/>
            <person name="Smart L.B."/>
            <person name="Muchero W."/>
        </authorList>
    </citation>
    <scope>NUCLEOTIDE SEQUENCE</scope>
    <source>
        <tissue evidence="2">Shoot tip</tissue>
    </source>
</reference>
<reference evidence="2" key="2">
    <citation type="journal article" date="2023" name="Int. J. Mol. Sci.">
        <title>De Novo Assembly and Annotation of 11 Diverse Shrub Willow (Salix) Genomes Reveals Novel Gene Organization in Sex-Linked Regions.</title>
        <authorList>
            <person name="Hyden B."/>
            <person name="Feng K."/>
            <person name="Yates T.B."/>
            <person name="Jawdy S."/>
            <person name="Cereghino C."/>
            <person name="Smart L.B."/>
            <person name="Muchero W."/>
        </authorList>
    </citation>
    <scope>NUCLEOTIDE SEQUENCE</scope>
    <source>
        <tissue evidence="2">Shoot tip</tissue>
    </source>
</reference>
<accession>A0ABQ8ZNN9</accession>
<sequence>MAKQKVKKKSFTPSSQSPRQPPPKDKVVLGPSSPSSCQPPMPSSVPPYLALDSQPPIKTNPSSISILGKALVAPVGAHVSAGPSTRKHKSNSVTKSVEDIP</sequence>
<evidence type="ECO:0000313" key="3">
    <source>
        <dbReference type="Proteomes" id="UP001141253"/>
    </source>
</evidence>
<dbReference type="EMBL" id="JAPFFI010000027">
    <property type="protein sequence ID" value="KAJ6303523.1"/>
    <property type="molecule type" value="Genomic_DNA"/>
</dbReference>
<organism evidence="2 3">
    <name type="scientific">Salix suchowensis</name>
    <dbReference type="NCBI Taxonomy" id="1278906"/>
    <lineage>
        <taxon>Eukaryota</taxon>
        <taxon>Viridiplantae</taxon>
        <taxon>Streptophyta</taxon>
        <taxon>Embryophyta</taxon>
        <taxon>Tracheophyta</taxon>
        <taxon>Spermatophyta</taxon>
        <taxon>Magnoliopsida</taxon>
        <taxon>eudicotyledons</taxon>
        <taxon>Gunneridae</taxon>
        <taxon>Pentapetalae</taxon>
        <taxon>rosids</taxon>
        <taxon>fabids</taxon>
        <taxon>Malpighiales</taxon>
        <taxon>Salicaceae</taxon>
        <taxon>Saliceae</taxon>
        <taxon>Salix</taxon>
    </lineage>
</organism>
<gene>
    <name evidence="2" type="ORF">OIU77_017410</name>
</gene>
<keyword evidence="3" id="KW-1185">Reference proteome</keyword>
<feature type="compositionally biased region" description="Basic residues" evidence="1">
    <location>
        <begin position="1"/>
        <end position="10"/>
    </location>
</feature>
<proteinExistence type="predicted"/>
<dbReference type="Proteomes" id="UP001141253">
    <property type="component" value="Chromosome 16"/>
</dbReference>
<protein>
    <submittedName>
        <fullName evidence="2">Uncharacterized protein</fullName>
    </submittedName>
</protein>
<name>A0ABQ8ZNN9_9ROSI</name>
<comment type="caution">
    <text evidence="2">The sequence shown here is derived from an EMBL/GenBank/DDBJ whole genome shotgun (WGS) entry which is preliminary data.</text>
</comment>
<evidence type="ECO:0000313" key="2">
    <source>
        <dbReference type="EMBL" id="KAJ6303523.1"/>
    </source>
</evidence>
<evidence type="ECO:0000256" key="1">
    <source>
        <dbReference type="SAM" id="MobiDB-lite"/>
    </source>
</evidence>
<feature type="region of interest" description="Disordered" evidence="1">
    <location>
        <begin position="1"/>
        <end position="62"/>
    </location>
</feature>